<feature type="transmembrane region" description="Helical" evidence="2">
    <location>
        <begin position="58"/>
        <end position="80"/>
    </location>
</feature>
<dbReference type="Proteomes" id="UP000053890">
    <property type="component" value="Unassembled WGS sequence"/>
</dbReference>
<dbReference type="GeneID" id="28977361"/>
<gene>
    <name evidence="3" type="ORF">RHOBADRAFT_53605</name>
</gene>
<reference evidence="3 4" key="1">
    <citation type="journal article" date="2015" name="Front. Microbiol.">
        <title>Genome sequence of the plant growth promoting endophytic yeast Rhodotorula graminis WP1.</title>
        <authorList>
            <person name="Firrincieli A."/>
            <person name="Otillar R."/>
            <person name="Salamov A."/>
            <person name="Schmutz J."/>
            <person name="Khan Z."/>
            <person name="Redman R.S."/>
            <person name="Fleck N.D."/>
            <person name="Lindquist E."/>
            <person name="Grigoriev I.V."/>
            <person name="Doty S.L."/>
        </authorList>
    </citation>
    <scope>NUCLEOTIDE SEQUENCE [LARGE SCALE GENOMIC DNA]</scope>
    <source>
        <strain evidence="3 4">WP1</strain>
    </source>
</reference>
<feature type="region of interest" description="Disordered" evidence="1">
    <location>
        <begin position="1"/>
        <end position="52"/>
    </location>
</feature>
<feature type="region of interest" description="Disordered" evidence="1">
    <location>
        <begin position="81"/>
        <end position="111"/>
    </location>
</feature>
<dbReference type="RefSeq" id="XP_018270691.1">
    <property type="nucleotide sequence ID" value="XM_018416913.1"/>
</dbReference>
<keyword evidence="2" id="KW-1133">Transmembrane helix</keyword>
<proteinExistence type="predicted"/>
<evidence type="ECO:0000256" key="1">
    <source>
        <dbReference type="SAM" id="MobiDB-lite"/>
    </source>
</evidence>
<feature type="compositionally biased region" description="Polar residues" evidence="1">
    <location>
        <begin position="42"/>
        <end position="52"/>
    </location>
</feature>
<feature type="compositionally biased region" description="Basic residues" evidence="1">
    <location>
        <begin position="315"/>
        <end position="331"/>
    </location>
</feature>
<feature type="compositionally biased region" description="Polar residues" evidence="1">
    <location>
        <begin position="13"/>
        <end position="26"/>
    </location>
</feature>
<evidence type="ECO:0000313" key="4">
    <source>
        <dbReference type="Proteomes" id="UP000053890"/>
    </source>
</evidence>
<accession>A0A194S213</accession>
<feature type="region of interest" description="Disordered" evidence="1">
    <location>
        <begin position="311"/>
        <end position="345"/>
    </location>
</feature>
<keyword evidence="4" id="KW-1185">Reference proteome</keyword>
<organism evidence="3 4">
    <name type="scientific">Rhodotorula graminis (strain WP1)</name>
    <dbReference type="NCBI Taxonomy" id="578459"/>
    <lineage>
        <taxon>Eukaryota</taxon>
        <taxon>Fungi</taxon>
        <taxon>Dikarya</taxon>
        <taxon>Basidiomycota</taxon>
        <taxon>Pucciniomycotina</taxon>
        <taxon>Microbotryomycetes</taxon>
        <taxon>Sporidiobolales</taxon>
        <taxon>Sporidiobolaceae</taxon>
        <taxon>Rhodotorula</taxon>
    </lineage>
</organism>
<dbReference type="OMA" id="HGFSSEM"/>
<feature type="compositionally biased region" description="Low complexity" evidence="1">
    <location>
        <begin position="81"/>
        <end position="100"/>
    </location>
</feature>
<dbReference type="AlphaFoldDB" id="A0A194S213"/>
<keyword evidence="2" id="KW-0472">Membrane</keyword>
<sequence length="591" mass="63378">MASTAADSRGHVRTSSIAQKRSNAASPRTPRTAPFSGGPDSPASSQGRSSTPDIPPRLAIRVIAAALALFLVLHYAPALLSSSSSSSSSSTSRLSPSALAHHARERKALRQGAPESWVLPRKWRDVRPGDGDVVVNGETLPACKRVMLFRMGDQHGFSSEMLHYARALVVANKLGYALLADDAQWNYGALSDYFVPRLVHCRPPEDWFSTGAATRVGTRRWQGQDRVWLGRETEPQVDEWIRDEMLDPNDLDDLRARKFAPGTTVLPEGETLPSAFEEVFSDFAAALKEVWRPNQELAALVRKQRMELGLGGGGLRHRKHSPTWGGNRRKGAAPVDTSQDDEEQDREAWELGVAERADRGPVVGLHLGGPKPSLSLSLFGLSPPPGAAAAASSFHVGDPSAPLAAAHDATRRLTHASSASPSYSRVRPTLFPPGTTATLVALTANSSAFDELAARPESVEFNVVRTSAPASDELARWDGVFGNGGASSGEGGGADRLLSEWDQKRWNDEVPRGLKVLLARHFARDLTTLSLYADAFIVSAASPTGRLALLLSGEEGAVGPRDFHGGSFGGRVRSVDAWWSPTARVQAVLGA</sequence>
<name>A0A194S213_RHOGW</name>
<evidence type="ECO:0000256" key="2">
    <source>
        <dbReference type="SAM" id="Phobius"/>
    </source>
</evidence>
<keyword evidence="2" id="KW-0812">Transmembrane</keyword>
<protein>
    <submittedName>
        <fullName evidence="3">Uncharacterized protein</fullName>
    </submittedName>
</protein>
<evidence type="ECO:0000313" key="3">
    <source>
        <dbReference type="EMBL" id="KPV74642.1"/>
    </source>
</evidence>
<dbReference type="OrthoDB" id="2534185at2759"/>
<dbReference type="EMBL" id="KQ474079">
    <property type="protein sequence ID" value="KPV74642.1"/>
    <property type="molecule type" value="Genomic_DNA"/>
</dbReference>